<gene>
    <name evidence="2" type="ORF">MBHS_00861</name>
</gene>
<dbReference type="Proteomes" id="UP000236724">
    <property type="component" value="Unassembled WGS sequence"/>
</dbReference>
<evidence type="ECO:0000313" key="3">
    <source>
        <dbReference type="Proteomes" id="UP000236724"/>
    </source>
</evidence>
<feature type="region of interest" description="Disordered" evidence="1">
    <location>
        <begin position="1"/>
        <end position="20"/>
    </location>
</feature>
<evidence type="ECO:0000313" key="2">
    <source>
        <dbReference type="EMBL" id="SEH05008.1"/>
    </source>
</evidence>
<organism evidence="2 3">
    <name type="scientific">Candidatus Venteria ishoeyi</name>
    <dbReference type="NCBI Taxonomy" id="1899563"/>
    <lineage>
        <taxon>Bacteria</taxon>
        <taxon>Pseudomonadati</taxon>
        <taxon>Pseudomonadota</taxon>
        <taxon>Gammaproteobacteria</taxon>
        <taxon>Thiotrichales</taxon>
        <taxon>Thiotrichaceae</taxon>
        <taxon>Venteria</taxon>
    </lineage>
</organism>
<proteinExistence type="predicted"/>
<feature type="compositionally biased region" description="Polar residues" evidence="1">
    <location>
        <begin position="1"/>
        <end position="13"/>
    </location>
</feature>
<name>A0A1H6F4C1_9GAMM</name>
<sequence>MNELTNVVNTENQPKPKKLLPRAQEVLQLKHQKFSDTQV</sequence>
<keyword evidence="3" id="KW-1185">Reference proteome</keyword>
<evidence type="ECO:0000256" key="1">
    <source>
        <dbReference type="SAM" id="MobiDB-lite"/>
    </source>
</evidence>
<protein>
    <submittedName>
        <fullName evidence="2">Uncharacterized protein</fullName>
    </submittedName>
</protein>
<accession>A0A1H6F4C1</accession>
<dbReference type="AlphaFoldDB" id="A0A1H6F4C1"/>
<reference evidence="2 3" key="1">
    <citation type="submission" date="2016-10" db="EMBL/GenBank/DDBJ databases">
        <authorList>
            <person name="de Groot N.N."/>
        </authorList>
    </citation>
    <scope>NUCLEOTIDE SEQUENCE [LARGE SCALE GENOMIC DNA]</scope>
    <source>
        <strain evidence="2">MBHS1</strain>
    </source>
</reference>
<dbReference type="EMBL" id="FMSV02000139">
    <property type="protein sequence ID" value="SEH05008.1"/>
    <property type="molecule type" value="Genomic_DNA"/>
</dbReference>